<evidence type="ECO:0000313" key="1">
    <source>
        <dbReference type="EMBL" id="MBX07765.1"/>
    </source>
</evidence>
<sequence length="40" mass="4622">MVPKIKVKILALKSIARSKISPQEELKNRVLTENKSHQQH</sequence>
<name>A0A2P2KPV7_RHIMU</name>
<proteinExistence type="predicted"/>
<organism evidence="1">
    <name type="scientific">Rhizophora mucronata</name>
    <name type="common">Asiatic mangrove</name>
    <dbReference type="NCBI Taxonomy" id="61149"/>
    <lineage>
        <taxon>Eukaryota</taxon>
        <taxon>Viridiplantae</taxon>
        <taxon>Streptophyta</taxon>
        <taxon>Embryophyta</taxon>
        <taxon>Tracheophyta</taxon>
        <taxon>Spermatophyta</taxon>
        <taxon>Magnoliopsida</taxon>
        <taxon>eudicotyledons</taxon>
        <taxon>Gunneridae</taxon>
        <taxon>Pentapetalae</taxon>
        <taxon>rosids</taxon>
        <taxon>fabids</taxon>
        <taxon>Malpighiales</taxon>
        <taxon>Rhizophoraceae</taxon>
        <taxon>Rhizophora</taxon>
    </lineage>
</organism>
<dbReference type="AlphaFoldDB" id="A0A2P2KPV7"/>
<protein>
    <submittedName>
        <fullName evidence="1">Ribosome biogenesis protein WDR12 like</fullName>
    </submittedName>
</protein>
<reference evidence="1" key="1">
    <citation type="submission" date="2018-02" db="EMBL/GenBank/DDBJ databases">
        <title>Rhizophora mucronata_Transcriptome.</title>
        <authorList>
            <person name="Meera S.P."/>
            <person name="Sreeshan A."/>
            <person name="Augustine A."/>
        </authorList>
    </citation>
    <scope>NUCLEOTIDE SEQUENCE</scope>
    <source>
        <tissue evidence="1">Leaf</tissue>
    </source>
</reference>
<accession>A0A2P2KPV7</accession>
<dbReference type="EMBL" id="GGEC01027281">
    <property type="protein sequence ID" value="MBX07765.1"/>
    <property type="molecule type" value="Transcribed_RNA"/>
</dbReference>